<dbReference type="Proteomes" id="UP001223214">
    <property type="component" value="Unassembled WGS sequence"/>
</dbReference>
<sequence length="194" mass="22934">MASREYYRKQQQDKLDKLLNNTTSVNSPQTTTTFRDAFSAEESADIMMDRTLRSVYESQFSESFRSEKHYRKWLRQQGRNEKGYVVTTIVDSLDIENRKELTAKDRMMFQCRLHDEAVLSHAREIFEAIPRTESFKQFLDNQCKLSLLDTNATFNMYSKVRTDDYWCNYIANARRDGADQADLVRNDTGKNIRF</sequence>
<reference evidence="1 2" key="1">
    <citation type="submission" date="2023-06" db="EMBL/GenBank/DDBJ databases">
        <title>Identification and characterization of antibiotic-resistant Gram-negative bacteria.</title>
        <authorList>
            <person name="Cho G.-S."/>
            <person name="Lee J."/>
            <person name="Tai E."/>
            <person name="Jeong S."/>
            <person name="Kim I."/>
            <person name="Kim B.-E."/>
            <person name="Jeong M.-I."/>
            <person name="Oh K.-K."/>
            <person name="Franz C.M.A.P."/>
        </authorList>
    </citation>
    <scope>NUCLEOTIDE SEQUENCE [LARGE SCALE GENOMIC DNA]</scope>
    <source>
        <strain evidence="1 2">V106_12</strain>
    </source>
</reference>
<organism evidence="1 2">
    <name type="scientific">Lelliottia wanjuensis</name>
    <dbReference type="NCBI Taxonomy" id="3050585"/>
    <lineage>
        <taxon>Bacteria</taxon>
        <taxon>Pseudomonadati</taxon>
        <taxon>Pseudomonadota</taxon>
        <taxon>Gammaproteobacteria</taxon>
        <taxon>Enterobacterales</taxon>
        <taxon>Enterobacteriaceae</taxon>
        <taxon>Lelliottia</taxon>
    </lineage>
</organism>
<accession>A0AAP4LDJ9</accession>
<evidence type="ECO:0000313" key="1">
    <source>
        <dbReference type="EMBL" id="MDK9366435.1"/>
    </source>
</evidence>
<dbReference type="RefSeq" id="WP_285150529.1">
    <property type="nucleotide sequence ID" value="NZ_JASSOM010000095.1"/>
</dbReference>
<dbReference type="EMBL" id="JASSOM010000095">
    <property type="protein sequence ID" value="MDK9366435.1"/>
    <property type="molecule type" value="Genomic_DNA"/>
</dbReference>
<keyword evidence="2" id="KW-1185">Reference proteome</keyword>
<evidence type="ECO:0000313" key="2">
    <source>
        <dbReference type="Proteomes" id="UP001223214"/>
    </source>
</evidence>
<gene>
    <name evidence="1" type="ORF">QQF32_24880</name>
</gene>
<proteinExistence type="predicted"/>
<comment type="caution">
    <text evidence="1">The sequence shown here is derived from an EMBL/GenBank/DDBJ whole genome shotgun (WGS) entry which is preliminary data.</text>
</comment>
<dbReference type="AlphaFoldDB" id="A0AAP4LDJ9"/>
<name>A0AAP4LDJ9_9ENTR</name>
<protein>
    <submittedName>
        <fullName evidence="1">Uncharacterized protein</fullName>
    </submittedName>
</protein>